<dbReference type="Gene3D" id="3.30.1310.10">
    <property type="entry name" value="Nucleoid-associated protein YbaB-like domain"/>
    <property type="match status" value="1"/>
</dbReference>
<dbReference type="GO" id="GO:0003677">
    <property type="term" value="F:DNA binding"/>
    <property type="evidence" value="ECO:0007669"/>
    <property type="project" value="UniProtKB-KW"/>
</dbReference>
<sequence>MDPIDPNMPPAIADPEKWLRDQQQWAAAMKERADRAQQELAGNTTTLTSRDHAVTVTVNPGGVLLDLRLSPHADRMSGAQLTASIMETYRKACGRGAARTVEIMSEVVGEDSEAMDFLRAALPPADEDDEQDRPRW</sequence>
<dbReference type="Pfam" id="PF02575">
    <property type="entry name" value="YbaB_DNA_bd"/>
    <property type="match status" value="1"/>
</dbReference>
<dbReference type="AlphaFoldDB" id="A0A6I4MQG4"/>
<feature type="region of interest" description="Disordered" evidence="1">
    <location>
        <begin position="27"/>
        <end position="47"/>
    </location>
</feature>
<keyword evidence="3" id="KW-1185">Reference proteome</keyword>
<dbReference type="InterPro" id="IPR036894">
    <property type="entry name" value="YbaB-like_sf"/>
</dbReference>
<reference evidence="2" key="1">
    <citation type="submission" date="2019-12" db="EMBL/GenBank/DDBJ databases">
        <title>Actinomadura physcomitrii sp. nov., a novel actinomycete isolated from moss [Physcomitrium sphaericum (Ludw) Fuernr].</title>
        <authorList>
            <person name="Zhuang X."/>
        </authorList>
    </citation>
    <scope>NUCLEOTIDE SEQUENCE [LARGE SCALE GENOMIC DNA]</scope>
    <source>
        <strain evidence="2">LD22</strain>
    </source>
</reference>
<dbReference type="Proteomes" id="UP000462055">
    <property type="component" value="Unassembled WGS sequence"/>
</dbReference>
<accession>A0A6I4MQG4</accession>
<evidence type="ECO:0000313" key="3">
    <source>
        <dbReference type="Proteomes" id="UP000462055"/>
    </source>
</evidence>
<evidence type="ECO:0000256" key="1">
    <source>
        <dbReference type="SAM" id="MobiDB-lite"/>
    </source>
</evidence>
<protein>
    <submittedName>
        <fullName evidence="2">YbaB/EbfC family DNA-binding protein</fullName>
    </submittedName>
</protein>
<keyword evidence="2" id="KW-0238">DNA-binding</keyword>
<name>A0A6I4MQG4_9ACTN</name>
<dbReference type="SUPFAM" id="SSF82607">
    <property type="entry name" value="YbaB-like"/>
    <property type="match status" value="1"/>
</dbReference>
<organism evidence="2 3">
    <name type="scientific">Actinomadura physcomitrii</name>
    <dbReference type="NCBI Taxonomy" id="2650748"/>
    <lineage>
        <taxon>Bacteria</taxon>
        <taxon>Bacillati</taxon>
        <taxon>Actinomycetota</taxon>
        <taxon>Actinomycetes</taxon>
        <taxon>Streptosporangiales</taxon>
        <taxon>Thermomonosporaceae</taxon>
        <taxon>Actinomadura</taxon>
    </lineage>
</organism>
<dbReference type="InterPro" id="IPR004401">
    <property type="entry name" value="YbaB/EbfC"/>
</dbReference>
<gene>
    <name evidence="2" type="ORF">F8568_029885</name>
</gene>
<evidence type="ECO:0000313" key="2">
    <source>
        <dbReference type="EMBL" id="MWA04516.1"/>
    </source>
</evidence>
<dbReference type="EMBL" id="WBMS02000028">
    <property type="protein sequence ID" value="MWA04516.1"/>
    <property type="molecule type" value="Genomic_DNA"/>
</dbReference>
<proteinExistence type="predicted"/>
<dbReference type="RefSeq" id="WP_151597031.1">
    <property type="nucleotide sequence ID" value="NZ_WBMS02000028.1"/>
</dbReference>
<comment type="caution">
    <text evidence="2">The sequence shown here is derived from an EMBL/GenBank/DDBJ whole genome shotgun (WGS) entry which is preliminary data.</text>
</comment>